<dbReference type="AlphaFoldDB" id="A0A8J6HWF5"/>
<protein>
    <submittedName>
        <fullName evidence="2">Alpha/beta hydrolase</fullName>
    </submittedName>
</protein>
<dbReference type="InterPro" id="IPR052920">
    <property type="entry name" value="DNA-binding_regulatory"/>
</dbReference>
<dbReference type="Pfam" id="PF00561">
    <property type="entry name" value="Abhydrolase_1"/>
    <property type="match status" value="1"/>
</dbReference>
<feature type="domain" description="AB hydrolase-1" evidence="1">
    <location>
        <begin position="78"/>
        <end position="185"/>
    </location>
</feature>
<organism evidence="2 3">
    <name type="scientific">Capillibacterium thermochitinicola</name>
    <dbReference type="NCBI Taxonomy" id="2699427"/>
    <lineage>
        <taxon>Bacteria</taxon>
        <taxon>Bacillati</taxon>
        <taxon>Bacillota</taxon>
        <taxon>Capillibacterium</taxon>
    </lineage>
</organism>
<dbReference type="PANTHER" id="PTHR43358:SF4">
    <property type="entry name" value="ALPHA_BETA HYDROLASE FOLD-1 DOMAIN-CONTAINING PROTEIN"/>
    <property type="match status" value="1"/>
</dbReference>
<dbReference type="PANTHER" id="PTHR43358">
    <property type="entry name" value="ALPHA/BETA-HYDROLASE"/>
    <property type="match status" value="1"/>
</dbReference>
<reference evidence="2" key="1">
    <citation type="submission" date="2020-06" db="EMBL/GenBank/DDBJ databases">
        <title>Novel chitinolytic bacterium.</title>
        <authorList>
            <person name="Ungkulpasvich U."/>
            <person name="Kosugi A."/>
            <person name="Uke A."/>
        </authorList>
    </citation>
    <scope>NUCLEOTIDE SEQUENCE</scope>
    <source>
        <strain evidence="2">UUS1-1</strain>
    </source>
</reference>
<comment type="caution">
    <text evidence="2">The sequence shown here is derived from an EMBL/GenBank/DDBJ whole genome shotgun (WGS) entry which is preliminary data.</text>
</comment>
<dbReference type="EMBL" id="JAAKDE010000004">
    <property type="protein sequence ID" value="MBA2132507.1"/>
    <property type="molecule type" value="Genomic_DNA"/>
</dbReference>
<proteinExistence type="predicted"/>
<dbReference type="SUPFAM" id="SSF53474">
    <property type="entry name" value="alpha/beta-Hydrolases"/>
    <property type="match status" value="1"/>
</dbReference>
<evidence type="ECO:0000259" key="1">
    <source>
        <dbReference type="Pfam" id="PF00561"/>
    </source>
</evidence>
<dbReference type="GO" id="GO:0016787">
    <property type="term" value="F:hydrolase activity"/>
    <property type="evidence" value="ECO:0007669"/>
    <property type="project" value="UniProtKB-KW"/>
</dbReference>
<dbReference type="InterPro" id="IPR029058">
    <property type="entry name" value="AB_hydrolase_fold"/>
</dbReference>
<dbReference type="InterPro" id="IPR000073">
    <property type="entry name" value="AB_hydrolase_1"/>
</dbReference>
<gene>
    <name evidence="2" type="ORF">G5B42_02980</name>
</gene>
<dbReference type="Gene3D" id="3.40.50.1820">
    <property type="entry name" value="alpha/beta hydrolase"/>
    <property type="match status" value="1"/>
</dbReference>
<keyword evidence="2" id="KW-0378">Hydrolase</keyword>
<evidence type="ECO:0000313" key="2">
    <source>
        <dbReference type="EMBL" id="MBA2132507.1"/>
    </source>
</evidence>
<accession>A0A8J6HWF5</accession>
<keyword evidence="3" id="KW-1185">Reference proteome</keyword>
<evidence type="ECO:0000313" key="3">
    <source>
        <dbReference type="Proteomes" id="UP000657177"/>
    </source>
</evidence>
<dbReference type="Proteomes" id="UP000657177">
    <property type="component" value="Unassembled WGS sequence"/>
</dbReference>
<sequence>MAVCYYTGLAVFMGSMQLSTNESTGREKMESFLQQKGFALPSFLEKHVIETVTIPSTLDGHLIPADLISVDGNWDADTVIMVHGLGGSRMSVYPWAEVFLKNGYNVLAYDQRSAGENTAPYTTFGYLESHDLRDYVDYIKTKLSAGKRVGVWGISYGGATVGVYLGLAHANQNLNFAIIDSPISSMRYMLGEEMAEMDLGIPVGFLMAVGNLVTRWKLGFSYEDAEVSRYISKTEVPVLVIHSQVDLVTPYFMGLDLYEAVPHAKKAILTVADSAHADIFFDHPEMYEEEVFGFINRVNNTF</sequence>
<name>A0A8J6HWF5_9FIRM</name>